<dbReference type="Pfam" id="PF03466">
    <property type="entry name" value="LysR_substrate"/>
    <property type="match status" value="1"/>
</dbReference>
<keyword evidence="4" id="KW-0804">Transcription</keyword>
<dbReference type="EMBL" id="JAIMJA010000006">
    <property type="protein sequence ID" value="MCE2594616.1"/>
    <property type="molecule type" value="Genomic_DNA"/>
</dbReference>
<gene>
    <name evidence="6" type="ORF">K6Y31_07290</name>
</gene>
<protein>
    <submittedName>
        <fullName evidence="6">LysR family transcriptional regulator</fullName>
    </submittedName>
</protein>
<comment type="similarity">
    <text evidence="1">Belongs to the LysR transcriptional regulatory family.</text>
</comment>
<dbReference type="PANTHER" id="PTHR30118">
    <property type="entry name" value="HTH-TYPE TRANSCRIPTIONAL REGULATOR LEUO-RELATED"/>
    <property type="match status" value="1"/>
</dbReference>
<dbReference type="InterPro" id="IPR000847">
    <property type="entry name" value="LysR_HTH_N"/>
</dbReference>
<sequence length="321" mass="36163">MLSSDLLFLQQTDVNLLVALAALLDEKQVGKAADRLNLTQPAMSQRLAKLRQLLDDPILVRAPGGFALTDKAKGLQPHLIKSLLLAQNILQPDTFDPATTQGIIRFTTMDFAATRLTQSLFDSLLEFAPNIEIEFVRRPKNIFEKLENGELDLALGGMVEAPPNVHARHISNDSYRFVVAKHHPLATKKKVTLADTANYSHIRYTPTGAVEPMVDALYKKHKLQRRVTFHSSSMVVLLEGLKAGKHIAVLPWQLTQAEVHKLNMVPLDVPCIEPVDLMLYWHARSHKDPLHIWFRQLWLELLKTSINDMKAESSSHKKTSD</sequence>
<dbReference type="PANTHER" id="PTHR30118:SF15">
    <property type="entry name" value="TRANSCRIPTIONAL REGULATORY PROTEIN"/>
    <property type="match status" value="1"/>
</dbReference>
<dbReference type="Gene3D" id="3.40.190.10">
    <property type="entry name" value="Periplasmic binding protein-like II"/>
    <property type="match status" value="2"/>
</dbReference>
<reference evidence="6 7" key="1">
    <citation type="journal article" date="2022" name="Environ. Microbiol. Rep.">
        <title>Eco-phylogenetic analyses reveal divergent evolution of vitamin B12 metabolism in the marine bacterial family 'Psychromonadaceae'.</title>
        <authorList>
            <person name="Jin X."/>
            <person name="Yang Y."/>
            <person name="Cao H."/>
            <person name="Gao B."/>
            <person name="Zhao Z."/>
        </authorList>
    </citation>
    <scope>NUCLEOTIDE SEQUENCE [LARGE SCALE GENOMIC DNA]</scope>
    <source>
        <strain evidence="6 7">MKS20</strain>
    </source>
</reference>
<organism evidence="6 7">
    <name type="scientific">Motilimonas cestriensis</name>
    <dbReference type="NCBI Taxonomy" id="2742685"/>
    <lineage>
        <taxon>Bacteria</taxon>
        <taxon>Pseudomonadati</taxon>
        <taxon>Pseudomonadota</taxon>
        <taxon>Gammaproteobacteria</taxon>
        <taxon>Alteromonadales</taxon>
        <taxon>Alteromonadales genera incertae sedis</taxon>
        <taxon>Motilimonas</taxon>
    </lineage>
</organism>
<dbReference type="Gene3D" id="1.10.10.10">
    <property type="entry name" value="Winged helix-like DNA-binding domain superfamily/Winged helix DNA-binding domain"/>
    <property type="match status" value="1"/>
</dbReference>
<dbReference type="InterPro" id="IPR037402">
    <property type="entry name" value="YidZ_PBP2"/>
</dbReference>
<evidence type="ECO:0000256" key="3">
    <source>
        <dbReference type="ARBA" id="ARBA00023125"/>
    </source>
</evidence>
<dbReference type="Proteomes" id="UP001201273">
    <property type="component" value="Unassembled WGS sequence"/>
</dbReference>
<dbReference type="InterPro" id="IPR036390">
    <property type="entry name" value="WH_DNA-bd_sf"/>
</dbReference>
<dbReference type="SUPFAM" id="SSF53850">
    <property type="entry name" value="Periplasmic binding protein-like II"/>
    <property type="match status" value="1"/>
</dbReference>
<evidence type="ECO:0000256" key="1">
    <source>
        <dbReference type="ARBA" id="ARBA00009437"/>
    </source>
</evidence>
<dbReference type="InterPro" id="IPR050389">
    <property type="entry name" value="LysR-type_TF"/>
</dbReference>
<evidence type="ECO:0000259" key="5">
    <source>
        <dbReference type="PROSITE" id="PS50931"/>
    </source>
</evidence>
<evidence type="ECO:0000313" key="7">
    <source>
        <dbReference type="Proteomes" id="UP001201273"/>
    </source>
</evidence>
<dbReference type="Pfam" id="PF00126">
    <property type="entry name" value="HTH_1"/>
    <property type="match status" value="1"/>
</dbReference>
<proteinExistence type="inferred from homology"/>
<accession>A0ABS8W6J7</accession>
<keyword evidence="7" id="KW-1185">Reference proteome</keyword>
<name>A0ABS8W6J7_9GAMM</name>
<dbReference type="PRINTS" id="PR00039">
    <property type="entry name" value="HTHLYSR"/>
</dbReference>
<dbReference type="InterPro" id="IPR005119">
    <property type="entry name" value="LysR_subst-bd"/>
</dbReference>
<evidence type="ECO:0000256" key="4">
    <source>
        <dbReference type="ARBA" id="ARBA00023163"/>
    </source>
</evidence>
<dbReference type="PROSITE" id="PS50931">
    <property type="entry name" value="HTH_LYSR"/>
    <property type="match status" value="1"/>
</dbReference>
<keyword evidence="2" id="KW-0805">Transcription regulation</keyword>
<dbReference type="InterPro" id="IPR036388">
    <property type="entry name" value="WH-like_DNA-bd_sf"/>
</dbReference>
<evidence type="ECO:0000256" key="2">
    <source>
        <dbReference type="ARBA" id="ARBA00023015"/>
    </source>
</evidence>
<dbReference type="RefSeq" id="WP_233052153.1">
    <property type="nucleotide sequence ID" value="NZ_JAIMJA010000006.1"/>
</dbReference>
<comment type="caution">
    <text evidence="6">The sequence shown here is derived from an EMBL/GenBank/DDBJ whole genome shotgun (WGS) entry which is preliminary data.</text>
</comment>
<keyword evidence="3" id="KW-0238">DNA-binding</keyword>
<dbReference type="CDD" id="cd08417">
    <property type="entry name" value="PBP2_Nitroaromatics_like"/>
    <property type="match status" value="1"/>
</dbReference>
<dbReference type="SUPFAM" id="SSF46785">
    <property type="entry name" value="Winged helix' DNA-binding domain"/>
    <property type="match status" value="1"/>
</dbReference>
<evidence type="ECO:0000313" key="6">
    <source>
        <dbReference type="EMBL" id="MCE2594616.1"/>
    </source>
</evidence>
<feature type="domain" description="HTH lysR-type" evidence="5">
    <location>
        <begin position="12"/>
        <end position="69"/>
    </location>
</feature>